<protein>
    <submittedName>
        <fullName evidence="2">Uncharacterized protein</fullName>
    </submittedName>
</protein>
<dbReference type="Proteomes" id="UP000887578">
    <property type="component" value="Unplaced"/>
</dbReference>
<dbReference type="AlphaFoldDB" id="A0A914QBE3"/>
<proteinExistence type="predicted"/>
<keyword evidence="1" id="KW-1185">Reference proteome</keyword>
<evidence type="ECO:0000313" key="1">
    <source>
        <dbReference type="Proteomes" id="UP000887578"/>
    </source>
</evidence>
<name>A0A914QBE3_9BILA</name>
<evidence type="ECO:0000313" key="2">
    <source>
        <dbReference type="WBParaSite" id="PDA_v2.g289.t1"/>
    </source>
</evidence>
<dbReference type="WBParaSite" id="PDA_v2.g289.t1">
    <property type="protein sequence ID" value="PDA_v2.g289.t1"/>
    <property type="gene ID" value="PDA_v2.g289"/>
</dbReference>
<organism evidence="1 2">
    <name type="scientific">Panagrolaimus davidi</name>
    <dbReference type="NCBI Taxonomy" id="227884"/>
    <lineage>
        <taxon>Eukaryota</taxon>
        <taxon>Metazoa</taxon>
        <taxon>Ecdysozoa</taxon>
        <taxon>Nematoda</taxon>
        <taxon>Chromadorea</taxon>
        <taxon>Rhabditida</taxon>
        <taxon>Tylenchina</taxon>
        <taxon>Panagrolaimomorpha</taxon>
        <taxon>Panagrolaimoidea</taxon>
        <taxon>Panagrolaimidae</taxon>
        <taxon>Panagrolaimus</taxon>
    </lineage>
</organism>
<reference evidence="2" key="1">
    <citation type="submission" date="2022-11" db="UniProtKB">
        <authorList>
            <consortium name="WormBaseParasite"/>
        </authorList>
    </citation>
    <scope>IDENTIFICATION</scope>
</reference>
<sequence>MLKFDSTNYFKQDFSLPSPLIRYLMINSYSENLKNLYKTCKYFYSRLQINIIDYICLSDEESFEKDKPGPYDISLYNHQFDKLPNNLWLAGYIHLSDNLNISQFFS</sequence>
<accession>A0A914QBE3</accession>